<reference evidence="2 3" key="1">
    <citation type="submission" date="2012-09" db="EMBL/GenBank/DDBJ databases">
        <title>Genome Sequence of alkane-degrading Bacterium Alcanivorax jadensis T9.</title>
        <authorList>
            <person name="Lai Q."/>
            <person name="Shao Z."/>
        </authorList>
    </citation>
    <scope>NUCLEOTIDE SEQUENCE [LARGE SCALE GENOMIC DNA]</scope>
    <source>
        <strain evidence="2 3">T9</strain>
    </source>
</reference>
<keyword evidence="3" id="KW-1185">Reference proteome</keyword>
<gene>
    <name evidence="2" type="ORF">T9A_02365</name>
</gene>
<proteinExistence type="predicted"/>
<dbReference type="EMBL" id="ARXU01000009">
    <property type="protein sequence ID" value="KGD60630.1"/>
    <property type="molecule type" value="Genomic_DNA"/>
</dbReference>
<evidence type="ECO:0000256" key="1">
    <source>
        <dbReference type="SAM" id="Phobius"/>
    </source>
</evidence>
<organism evidence="2 3">
    <name type="scientific">Alcanivorax jadensis T9</name>
    <dbReference type="NCBI Taxonomy" id="1177181"/>
    <lineage>
        <taxon>Bacteria</taxon>
        <taxon>Pseudomonadati</taxon>
        <taxon>Pseudomonadota</taxon>
        <taxon>Gammaproteobacteria</taxon>
        <taxon>Oceanospirillales</taxon>
        <taxon>Alcanivoracaceae</taxon>
        <taxon>Alcanivorax</taxon>
    </lineage>
</organism>
<accession>A0ABR4WBP5</accession>
<evidence type="ECO:0000313" key="3">
    <source>
        <dbReference type="Proteomes" id="UP000029443"/>
    </source>
</evidence>
<keyword evidence="1" id="KW-0472">Membrane</keyword>
<keyword evidence="1" id="KW-0812">Transmembrane</keyword>
<protein>
    <recommendedName>
        <fullName evidence="4">Flp family type IVb pilin</fullName>
    </recommendedName>
</protein>
<feature type="transmembrane region" description="Helical" evidence="1">
    <location>
        <begin position="31"/>
        <end position="49"/>
    </location>
</feature>
<evidence type="ECO:0008006" key="4">
    <source>
        <dbReference type="Google" id="ProtNLM"/>
    </source>
</evidence>
<evidence type="ECO:0000313" key="2">
    <source>
        <dbReference type="EMBL" id="KGD60630.1"/>
    </source>
</evidence>
<sequence length="75" mass="8138">MSTFKNMFRLLMIRLYTQLPGRARNQRGASALEYIVLAAALIIIIGVLATNETVQTTINTAFTDLFTDASNAGGS</sequence>
<dbReference type="RefSeq" id="WP_035248689.1">
    <property type="nucleotide sequence ID" value="NZ_ARXU01000009.1"/>
</dbReference>
<comment type="caution">
    <text evidence="2">The sequence shown here is derived from an EMBL/GenBank/DDBJ whole genome shotgun (WGS) entry which is preliminary data.</text>
</comment>
<name>A0ABR4WBP5_9GAMM</name>
<dbReference type="Proteomes" id="UP000029443">
    <property type="component" value="Unassembled WGS sequence"/>
</dbReference>
<keyword evidence="1" id="KW-1133">Transmembrane helix</keyword>